<organism evidence="3 4">
    <name type="scientific">Streptomyces montanus</name>
    <dbReference type="NCBI Taxonomy" id="2580423"/>
    <lineage>
        <taxon>Bacteria</taxon>
        <taxon>Bacillati</taxon>
        <taxon>Actinomycetota</taxon>
        <taxon>Actinomycetes</taxon>
        <taxon>Kitasatosporales</taxon>
        <taxon>Streptomycetaceae</taxon>
        <taxon>Streptomyces</taxon>
    </lineage>
</organism>
<evidence type="ECO:0000313" key="3">
    <source>
        <dbReference type="EMBL" id="TLS43720.1"/>
    </source>
</evidence>
<dbReference type="RefSeq" id="WP_138047318.1">
    <property type="nucleotide sequence ID" value="NZ_VBZC01000027.1"/>
</dbReference>
<keyword evidence="4" id="KW-1185">Reference proteome</keyword>
<comment type="caution">
    <text evidence="3">The sequence shown here is derived from an EMBL/GenBank/DDBJ whole genome shotgun (WGS) entry which is preliminary data.</text>
</comment>
<dbReference type="GO" id="GO:0016705">
    <property type="term" value="F:oxidoreductase activity, acting on paired donors, with incorporation or reduction of molecular oxygen"/>
    <property type="evidence" value="ECO:0007669"/>
    <property type="project" value="InterPro"/>
</dbReference>
<evidence type="ECO:0000256" key="1">
    <source>
        <dbReference type="ARBA" id="ARBA00023002"/>
    </source>
</evidence>
<dbReference type="PANTHER" id="PTHR43244:SF1">
    <property type="entry name" value="5,10-METHYLENETETRAHYDROMETHANOPTERIN REDUCTASE"/>
    <property type="match status" value="1"/>
</dbReference>
<dbReference type="PANTHER" id="PTHR43244">
    <property type="match status" value="1"/>
</dbReference>
<dbReference type="AlphaFoldDB" id="A0A5R9FP60"/>
<proteinExistence type="predicted"/>
<dbReference type="CDD" id="cd01097">
    <property type="entry name" value="Tetrahydromethanopterin_reductase"/>
    <property type="match status" value="1"/>
</dbReference>
<dbReference type="Gene3D" id="3.20.20.30">
    <property type="entry name" value="Luciferase-like domain"/>
    <property type="match status" value="1"/>
</dbReference>
<dbReference type="EMBL" id="VBZC01000027">
    <property type="protein sequence ID" value="TLS43720.1"/>
    <property type="molecule type" value="Genomic_DNA"/>
</dbReference>
<keyword evidence="1" id="KW-0560">Oxidoreductase</keyword>
<dbReference type="InterPro" id="IPR011251">
    <property type="entry name" value="Luciferase-like_dom"/>
</dbReference>
<name>A0A5R9FP60_9ACTN</name>
<protein>
    <submittedName>
        <fullName evidence="3">LLM class flavin-dependent oxidoreductase</fullName>
    </submittedName>
</protein>
<gene>
    <name evidence="3" type="ORF">FE633_24395</name>
</gene>
<sequence length="334" mass="36013">METSVIFPVMPTDPSDVIPFAELVRDGEMPRLWQGQSLTIETHQLFAYLAGLGFRLPFGTAVTLMPLRHPMEAAAHARSLARLTGKQVTLGIGPGAPDFVASLRGQPYESPKAACAEYLRQVRGFLVRQQAEGPERDRPRRGGLPDIADPGVELGLGILRPTLAQVAGETADAAISWMTPPPYIARDLVPALHRGARAADRPVPRLVTVVHVAVARRARDPYQLAYTAARNHLAAPHYTDMLKRAGLRVHASQPYLNARSLVDSGTFVYGTPREVATELAEYARAGVDEVVLNSSGVGLVHGWNAAVEDLMELSAELPAQLGAQLPAELPVVIS</sequence>
<dbReference type="Pfam" id="PF00296">
    <property type="entry name" value="Bac_luciferase"/>
    <property type="match status" value="1"/>
</dbReference>
<feature type="domain" description="Luciferase-like" evidence="2">
    <location>
        <begin position="33"/>
        <end position="289"/>
    </location>
</feature>
<accession>A0A5R9FP60</accession>
<dbReference type="InterPro" id="IPR050564">
    <property type="entry name" value="F420-G6PD/mer"/>
</dbReference>
<evidence type="ECO:0000313" key="4">
    <source>
        <dbReference type="Proteomes" id="UP000305906"/>
    </source>
</evidence>
<dbReference type="InterPro" id="IPR036661">
    <property type="entry name" value="Luciferase-like_sf"/>
</dbReference>
<dbReference type="SUPFAM" id="SSF51679">
    <property type="entry name" value="Bacterial luciferase-like"/>
    <property type="match status" value="1"/>
</dbReference>
<reference evidence="3 4" key="1">
    <citation type="submission" date="2019-05" db="EMBL/GenBank/DDBJ databases">
        <title>Streptomyces sp. NEAU-C151, a novel actinomycete isolated from soil.</title>
        <authorList>
            <person name="Han L."/>
            <person name="Jiang H."/>
        </authorList>
    </citation>
    <scope>NUCLEOTIDE SEQUENCE [LARGE SCALE GENOMIC DNA]</scope>
    <source>
        <strain evidence="3 4">NEAU-C151</strain>
    </source>
</reference>
<dbReference type="Proteomes" id="UP000305906">
    <property type="component" value="Unassembled WGS sequence"/>
</dbReference>
<evidence type="ECO:0000259" key="2">
    <source>
        <dbReference type="Pfam" id="PF00296"/>
    </source>
</evidence>